<evidence type="ECO:0000313" key="1">
    <source>
        <dbReference type="EMBL" id="JAI01857.1"/>
    </source>
</evidence>
<name>A0A0E9XHF5_ANGAN</name>
<accession>A0A0E9XHF5</accession>
<dbReference type="AlphaFoldDB" id="A0A0E9XHF5"/>
<protein>
    <submittedName>
        <fullName evidence="1">Uncharacterized protein</fullName>
    </submittedName>
</protein>
<dbReference type="EMBL" id="GBXM01006721">
    <property type="protein sequence ID" value="JAI01857.1"/>
    <property type="molecule type" value="Transcribed_RNA"/>
</dbReference>
<reference evidence="1" key="1">
    <citation type="submission" date="2014-11" db="EMBL/GenBank/DDBJ databases">
        <authorList>
            <person name="Amaro Gonzalez C."/>
        </authorList>
    </citation>
    <scope>NUCLEOTIDE SEQUENCE</scope>
</reference>
<sequence>MVAVIHNETQPIISYIEEFCQHLSEVNLKQPPPVSPGKAGMFGRFVRDVYVWYV</sequence>
<proteinExistence type="predicted"/>
<organism evidence="1">
    <name type="scientific">Anguilla anguilla</name>
    <name type="common">European freshwater eel</name>
    <name type="synonym">Muraena anguilla</name>
    <dbReference type="NCBI Taxonomy" id="7936"/>
    <lineage>
        <taxon>Eukaryota</taxon>
        <taxon>Metazoa</taxon>
        <taxon>Chordata</taxon>
        <taxon>Craniata</taxon>
        <taxon>Vertebrata</taxon>
        <taxon>Euteleostomi</taxon>
        <taxon>Actinopterygii</taxon>
        <taxon>Neopterygii</taxon>
        <taxon>Teleostei</taxon>
        <taxon>Anguilliformes</taxon>
        <taxon>Anguillidae</taxon>
        <taxon>Anguilla</taxon>
    </lineage>
</organism>
<reference evidence="1" key="2">
    <citation type="journal article" date="2015" name="Fish Shellfish Immunol.">
        <title>Early steps in the European eel (Anguilla anguilla)-Vibrio vulnificus interaction in the gills: Role of the RtxA13 toxin.</title>
        <authorList>
            <person name="Callol A."/>
            <person name="Pajuelo D."/>
            <person name="Ebbesson L."/>
            <person name="Teles M."/>
            <person name="MacKenzie S."/>
            <person name="Amaro C."/>
        </authorList>
    </citation>
    <scope>NUCLEOTIDE SEQUENCE</scope>
</reference>